<dbReference type="OrthoDB" id="9762778at2"/>
<feature type="transmembrane region" description="Helical" evidence="8">
    <location>
        <begin position="142"/>
        <end position="161"/>
    </location>
</feature>
<keyword evidence="2" id="KW-0813">Transport</keyword>
<dbReference type="SMART" id="SM00382">
    <property type="entry name" value="AAA"/>
    <property type="match status" value="1"/>
</dbReference>
<dbReference type="PROSITE" id="PS50893">
    <property type="entry name" value="ABC_TRANSPORTER_2"/>
    <property type="match status" value="1"/>
</dbReference>
<evidence type="ECO:0000256" key="1">
    <source>
        <dbReference type="ARBA" id="ARBA00004651"/>
    </source>
</evidence>
<dbReference type="InterPro" id="IPR039421">
    <property type="entry name" value="Type_1_exporter"/>
</dbReference>
<dbReference type="PANTHER" id="PTHR43394:SF1">
    <property type="entry name" value="ATP-BINDING CASSETTE SUB-FAMILY B MEMBER 10, MITOCHONDRIAL"/>
    <property type="match status" value="1"/>
</dbReference>
<dbReference type="GO" id="GO:0015421">
    <property type="term" value="F:ABC-type oligopeptide transporter activity"/>
    <property type="evidence" value="ECO:0007669"/>
    <property type="project" value="TreeGrafter"/>
</dbReference>
<gene>
    <name evidence="11" type="ORF">SAMN02745180_01010</name>
</gene>
<feature type="domain" description="ABC transmembrane type-1" evidence="10">
    <location>
        <begin position="23"/>
        <end position="306"/>
    </location>
</feature>
<keyword evidence="3 8" id="KW-0812">Transmembrane</keyword>
<dbReference type="InterPro" id="IPR027417">
    <property type="entry name" value="P-loop_NTPase"/>
</dbReference>
<feature type="transmembrane region" description="Helical" evidence="8">
    <location>
        <begin position="248"/>
        <end position="271"/>
    </location>
</feature>
<sequence>MGDLKKNVRFILDKSGRQKYKMLISVVSTVLSSIFGLAPYALIYKIVMLLTSGIGDVSRIKVYVYYTIIAIALNIIFTLLGLSFSHIAAFSILYEIRMKALNHLGKLNMGFFRKHTSGEIKKAIDEDVEKLELFIAHQIPDLAESIAIPIIIIVYLLILNWKLALTLFIPLILSFAMQTWIYRGYDAYMDDFNRIKTNLNSVIVQYIHGINLFKAFNLTAKSFKKYRDATEDYFNIWKRITHLTVPGYARGMVVIDSGLLFIIPIGGYMFLTNGLSLSSFVVFLLLSSVFLTSFQKLTELGANFAMLICGAENVRKIMETKPQDNFGEISMANTYGKIQFENVNFKYEDEYVLKNFSLNVEPNSTIALVGPSGSGKTTAGMLVGRFWDVDEGKILIDGKDIKEYKQESLMENTAFVFQDVFMLNDTVYNNILMGMDRTEEEVIEAAKKAQIHDFIMSLEDGYQTVVGENTGIKLSGGEKQRISIARAILKDVKIVVLDEVTSYSDIENEKKIQDALKNLLKNKTAIIIAHRLYTIKNVDKIVVLDEGRIVEQGKHEDLINRNGLYNRLWNIGMEG</sequence>
<evidence type="ECO:0000256" key="5">
    <source>
        <dbReference type="ARBA" id="ARBA00022840"/>
    </source>
</evidence>
<evidence type="ECO:0000256" key="2">
    <source>
        <dbReference type="ARBA" id="ARBA00022448"/>
    </source>
</evidence>
<dbReference type="PANTHER" id="PTHR43394">
    <property type="entry name" value="ATP-DEPENDENT PERMEASE MDL1, MITOCHONDRIAL"/>
    <property type="match status" value="1"/>
</dbReference>
<dbReference type="GO" id="GO:0016887">
    <property type="term" value="F:ATP hydrolysis activity"/>
    <property type="evidence" value="ECO:0007669"/>
    <property type="project" value="InterPro"/>
</dbReference>
<dbReference type="Gene3D" id="1.20.1560.10">
    <property type="entry name" value="ABC transporter type 1, transmembrane domain"/>
    <property type="match status" value="1"/>
</dbReference>
<evidence type="ECO:0000259" key="10">
    <source>
        <dbReference type="PROSITE" id="PS50929"/>
    </source>
</evidence>
<dbReference type="Gene3D" id="3.40.50.300">
    <property type="entry name" value="P-loop containing nucleotide triphosphate hydrolases"/>
    <property type="match status" value="1"/>
</dbReference>
<evidence type="ECO:0000256" key="8">
    <source>
        <dbReference type="SAM" id="Phobius"/>
    </source>
</evidence>
<dbReference type="Pfam" id="PF00005">
    <property type="entry name" value="ABC_tran"/>
    <property type="match status" value="1"/>
</dbReference>
<dbReference type="PROSITE" id="PS50929">
    <property type="entry name" value="ABC_TM1F"/>
    <property type="match status" value="1"/>
</dbReference>
<evidence type="ECO:0000256" key="6">
    <source>
        <dbReference type="ARBA" id="ARBA00022989"/>
    </source>
</evidence>
<dbReference type="InterPro" id="IPR011527">
    <property type="entry name" value="ABC1_TM_dom"/>
</dbReference>
<feature type="transmembrane region" description="Helical" evidence="8">
    <location>
        <begin position="63"/>
        <end position="94"/>
    </location>
</feature>
<dbReference type="FunFam" id="3.40.50.300:FF:000287">
    <property type="entry name" value="Multidrug ABC transporter ATP-binding protein"/>
    <property type="match status" value="1"/>
</dbReference>
<evidence type="ECO:0000256" key="7">
    <source>
        <dbReference type="ARBA" id="ARBA00023136"/>
    </source>
</evidence>
<dbReference type="PROSITE" id="PS00211">
    <property type="entry name" value="ABC_TRANSPORTER_1"/>
    <property type="match status" value="1"/>
</dbReference>
<feature type="transmembrane region" description="Helical" evidence="8">
    <location>
        <begin position="20"/>
        <end position="43"/>
    </location>
</feature>
<keyword evidence="6 8" id="KW-1133">Transmembrane helix</keyword>
<dbReference type="InterPro" id="IPR036640">
    <property type="entry name" value="ABC1_TM_sf"/>
</dbReference>
<dbReference type="Pfam" id="PF00664">
    <property type="entry name" value="ABC_membrane"/>
    <property type="match status" value="1"/>
</dbReference>
<dbReference type="InterPro" id="IPR003593">
    <property type="entry name" value="AAA+_ATPase"/>
</dbReference>
<evidence type="ECO:0000259" key="9">
    <source>
        <dbReference type="PROSITE" id="PS50893"/>
    </source>
</evidence>
<keyword evidence="12" id="KW-1185">Reference proteome</keyword>
<keyword evidence="7 8" id="KW-0472">Membrane</keyword>
<dbReference type="FunFam" id="1.20.1560.10:FF:000127">
    <property type="entry name" value="ABC transporter ATP-binding protein"/>
    <property type="match status" value="1"/>
</dbReference>
<feature type="domain" description="ABC transporter" evidence="9">
    <location>
        <begin position="338"/>
        <end position="571"/>
    </location>
</feature>
<proteinExistence type="predicted"/>
<keyword evidence="5 11" id="KW-0067">ATP-binding</keyword>
<accession>A0A1M5VQP3</accession>
<dbReference type="AlphaFoldDB" id="A0A1M5VQP3"/>
<dbReference type="InterPro" id="IPR017871">
    <property type="entry name" value="ABC_transporter-like_CS"/>
</dbReference>
<feature type="transmembrane region" description="Helical" evidence="8">
    <location>
        <begin position="167"/>
        <end position="185"/>
    </location>
</feature>
<dbReference type="GO" id="GO:0005886">
    <property type="term" value="C:plasma membrane"/>
    <property type="evidence" value="ECO:0007669"/>
    <property type="project" value="UniProtKB-SubCell"/>
</dbReference>
<evidence type="ECO:0000256" key="4">
    <source>
        <dbReference type="ARBA" id="ARBA00022741"/>
    </source>
</evidence>
<protein>
    <submittedName>
        <fullName evidence="11">ATP-binding cassette, subfamily B</fullName>
    </submittedName>
</protein>
<dbReference type="EMBL" id="FQXR01000004">
    <property type="protein sequence ID" value="SHH77601.1"/>
    <property type="molecule type" value="Genomic_DNA"/>
</dbReference>
<keyword evidence="4" id="KW-0547">Nucleotide-binding</keyword>
<name>A0A1M5VQP3_9FIRM</name>
<comment type="subcellular location">
    <subcellularLocation>
        <location evidence="1">Cell membrane</location>
        <topology evidence="1">Multi-pass membrane protein</topology>
    </subcellularLocation>
</comment>
<dbReference type="InterPro" id="IPR003439">
    <property type="entry name" value="ABC_transporter-like_ATP-bd"/>
</dbReference>
<dbReference type="Proteomes" id="UP000184389">
    <property type="component" value="Unassembled WGS sequence"/>
</dbReference>
<dbReference type="STRING" id="1123281.SAMN02745180_01010"/>
<dbReference type="RefSeq" id="WP_072743666.1">
    <property type="nucleotide sequence ID" value="NZ_FQXR01000004.1"/>
</dbReference>
<evidence type="ECO:0000313" key="12">
    <source>
        <dbReference type="Proteomes" id="UP000184389"/>
    </source>
</evidence>
<evidence type="ECO:0000256" key="3">
    <source>
        <dbReference type="ARBA" id="ARBA00022692"/>
    </source>
</evidence>
<evidence type="ECO:0000313" key="11">
    <source>
        <dbReference type="EMBL" id="SHH77601.1"/>
    </source>
</evidence>
<organism evidence="11 12">
    <name type="scientific">Sporanaerobacter acetigenes DSM 13106</name>
    <dbReference type="NCBI Taxonomy" id="1123281"/>
    <lineage>
        <taxon>Bacteria</taxon>
        <taxon>Bacillati</taxon>
        <taxon>Bacillota</taxon>
        <taxon>Tissierellia</taxon>
        <taxon>Tissierellales</taxon>
        <taxon>Sporanaerobacteraceae</taxon>
        <taxon>Sporanaerobacter</taxon>
    </lineage>
</organism>
<dbReference type="SUPFAM" id="SSF52540">
    <property type="entry name" value="P-loop containing nucleoside triphosphate hydrolases"/>
    <property type="match status" value="1"/>
</dbReference>
<reference evidence="11 12" key="1">
    <citation type="submission" date="2016-11" db="EMBL/GenBank/DDBJ databases">
        <authorList>
            <person name="Jaros S."/>
            <person name="Januszkiewicz K."/>
            <person name="Wedrychowicz H."/>
        </authorList>
    </citation>
    <scope>NUCLEOTIDE SEQUENCE [LARGE SCALE GENOMIC DNA]</scope>
    <source>
        <strain evidence="11 12">DSM 13106</strain>
    </source>
</reference>
<dbReference type="GO" id="GO:0005524">
    <property type="term" value="F:ATP binding"/>
    <property type="evidence" value="ECO:0007669"/>
    <property type="project" value="UniProtKB-KW"/>
</dbReference>
<dbReference type="SUPFAM" id="SSF90123">
    <property type="entry name" value="ABC transporter transmembrane region"/>
    <property type="match status" value="1"/>
</dbReference>